<dbReference type="InterPro" id="IPR036879">
    <property type="entry name" value="TF_MADSbox_sf"/>
</dbReference>
<dbReference type="InterPro" id="IPR002100">
    <property type="entry name" value="TF_MADSbox"/>
</dbReference>
<dbReference type="Proteomes" id="UP000834106">
    <property type="component" value="Chromosome 5"/>
</dbReference>
<evidence type="ECO:0000256" key="4">
    <source>
        <dbReference type="ARBA" id="ARBA00023163"/>
    </source>
</evidence>
<dbReference type="GO" id="GO:0005634">
    <property type="term" value="C:nucleus"/>
    <property type="evidence" value="ECO:0007669"/>
    <property type="project" value="UniProtKB-SubCell"/>
</dbReference>
<evidence type="ECO:0000313" key="7">
    <source>
        <dbReference type="EMBL" id="CAI9761162.1"/>
    </source>
</evidence>
<dbReference type="InterPro" id="IPR050142">
    <property type="entry name" value="MADS-box/MEF2_TF"/>
</dbReference>
<dbReference type="SUPFAM" id="SSF55455">
    <property type="entry name" value="SRF-like"/>
    <property type="match status" value="1"/>
</dbReference>
<dbReference type="PROSITE" id="PS50066">
    <property type="entry name" value="MADS_BOX_2"/>
    <property type="match status" value="1"/>
</dbReference>
<dbReference type="GO" id="GO:0046983">
    <property type="term" value="F:protein dimerization activity"/>
    <property type="evidence" value="ECO:0007669"/>
    <property type="project" value="InterPro"/>
</dbReference>
<sequence length="167" mass="19253">MGREKVEIKKIENINSRQVTFSKRRGGLLKKAKELAVLCDAQVGVIIFSSTGKLYEFASSCMKQILARYNENQDSSEAARVENVAEDQDDLHSEVNALKDAVEKPQLLHRRMMGKELENLSFNELQELYHQRYYLSRLSSVDFEKGKFPKTESKFQELDGDRLIFSL</sequence>
<dbReference type="InterPro" id="IPR002487">
    <property type="entry name" value="TF_Kbox"/>
</dbReference>
<dbReference type="SMART" id="SM00432">
    <property type="entry name" value="MADS"/>
    <property type="match status" value="1"/>
</dbReference>
<organism evidence="7 8">
    <name type="scientific">Fraxinus pennsylvanica</name>
    <dbReference type="NCBI Taxonomy" id="56036"/>
    <lineage>
        <taxon>Eukaryota</taxon>
        <taxon>Viridiplantae</taxon>
        <taxon>Streptophyta</taxon>
        <taxon>Embryophyta</taxon>
        <taxon>Tracheophyta</taxon>
        <taxon>Spermatophyta</taxon>
        <taxon>Magnoliopsida</taxon>
        <taxon>eudicotyledons</taxon>
        <taxon>Gunneridae</taxon>
        <taxon>Pentapetalae</taxon>
        <taxon>asterids</taxon>
        <taxon>lamiids</taxon>
        <taxon>Lamiales</taxon>
        <taxon>Oleaceae</taxon>
        <taxon>Oleeae</taxon>
        <taxon>Fraxinus</taxon>
    </lineage>
</organism>
<gene>
    <name evidence="7" type="ORF">FPE_LOCUS8592</name>
</gene>
<keyword evidence="5" id="KW-0539">Nucleus</keyword>
<dbReference type="GO" id="GO:0000977">
    <property type="term" value="F:RNA polymerase II transcription regulatory region sequence-specific DNA binding"/>
    <property type="evidence" value="ECO:0007669"/>
    <property type="project" value="InterPro"/>
</dbReference>
<dbReference type="PROSITE" id="PS00350">
    <property type="entry name" value="MADS_BOX_1"/>
    <property type="match status" value="1"/>
</dbReference>
<evidence type="ECO:0000256" key="3">
    <source>
        <dbReference type="ARBA" id="ARBA00023125"/>
    </source>
</evidence>
<feature type="domain" description="MADS-box" evidence="6">
    <location>
        <begin position="1"/>
        <end position="61"/>
    </location>
</feature>
<evidence type="ECO:0000259" key="6">
    <source>
        <dbReference type="PROSITE" id="PS50066"/>
    </source>
</evidence>
<proteinExistence type="predicted"/>
<accession>A0AAD1Z0Z2</accession>
<keyword evidence="4" id="KW-0804">Transcription</keyword>
<dbReference type="EMBL" id="OU503040">
    <property type="protein sequence ID" value="CAI9761162.1"/>
    <property type="molecule type" value="Genomic_DNA"/>
</dbReference>
<protein>
    <recommendedName>
        <fullName evidence="6">MADS-box domain-containing protein</fullName>
    </recommendedName>
</protein>
<evidence type="ECO:0000313" key="8">
    <source>
        <dbReference type="Proteomes" id="UP000834106"/>
    </source>
</evidence>
<dbReference type="GO" id="GO:0003700">
    <property type="term" value="F:DNA-binding transcription factor activity"/>
    <property type="evidence" value="ECO:0007669"/>
    <property type="project" value="InterPro"/>
</dbReference>
<dbReference type="CDD" id="cd00265">
    <property type="entry name" value="MADS_MEF2_like"/>
    <property type="match status" value="1"/>
</dbReference>
<keyword evidence="2" id="KW-0805">Transcription regulation</keyword>
<dbReference type="PRINTS" id="PR00404">
    <property type="entry name" value="MADSDOMAIN"/>
</dbReference>
<dbReference type="Gene3D" id="3.40.1810.10">
    <property type="entry name" value="Transcription factor, MADS-box"/>
    <property type="match status" value="1"/>
</dbReference>
<keyword evidence="8" id="KW-1185">Reference proteome</keyword>
<dbReference type="InterPro" id="IPR033896">
    <property type="entry name" value="MEF2-like_N"/>
</dbReference>
<dbReference type="GO" id="GO:0045944">
    <property type="term" value="P:positive regulation of transcription by RNA polymerase II"/>
    <property type="evidence" value="ECO:0007669"/>
    <property type="project" value="InterPro"/>
</dbReference>
<keyword evidence="3" id="KW-0238">DNA-binding</keyword>
<dbReference type="Pfam" id="PF01486">
    <property type="entry name" value="K-box"/>
    <property type="match status" value="1"/>
</dbReference>
<evidence type="ECO:0000256" key="1">
    <source>
        <dbReference type="ARBA" id="ARBA00004123"/>
    </source>
</evidence>
<dbReference type="Pfam" id="PF00319">
    <property type="entry name" value="SRF-TF"/>
    <property type="match status" value="1"/>
</dbReference>
<evidence type="ECO:0000256" key="5">
    <source>
        <dbReference type="ARBA" id="ARBA00023242"/>
    </source>
</evidence>
<reference evidence="7" key="1">
    <citation type="submission" date="2023-05" db="EMBL/GenBank/DDBJ databases">
        <authorList>
            <person name="Huff M."/>
        </authorList>
    </citation>
    <scope>NUCLEOTIDE SEQUENCE</scope>
</reference>
<comment type="subcellular location">
    <subcellularLocation>
        <location evidence="1">Nucleus</location>
    </subcellularLocation>
</comment>
<evidence type="ECO:0000256" key="2">
    <source>
        <dbReference type="ARBA" id="ARBA00023015"/>
    </source>
</evidence>
<name>A0AAD1Z0Z2_9LAMI</name>
<dbReference type="AlphaFoldDB" id="A0AAD1Z0Z2"/>
<dbReference type="PANTHER" id="PTHR48019">
    <property type="entry name" value="SERUM RESPONSE FACTOR HOMOLOG"/>
    <property type="match status" value="1"/>
</dbReference>